<evidence type="ECO:0000313" key="3">
    <source>
        <dbReference type="Proteomes" id="UP000785679"/>
    </source>
</evidence>
<dbReference type="EMBL" id="RRYP01003758">
    <property type="protein sequence ID" value="TNV83521.1"/>
    <property type="molecule type" value="Genomic_DNA"/>
</dbReference>
<dbReference type="AlphaFoldDB" id="A0A8J8NX83"/>
<sequence>MKKKQAVEEDKLRKQREEEEQARKRMEQLYLQQQKPVGYKPPQSYQAQYGGDNDFFFQQLESYKQQVVNIDSFDTESSYVPPSTAKSSQYDDREDALTHQVSALSGDRDSQILSDSSGAAYNQDEAQNEDMINLYTCDFSEFAAHMATQYGKEAFAQGYEVISKHKELIYTEEGEEALVSMLRHLFKGEDVIRGFLNFCTSYIIVQNYSQNITA</sequence>
<protein>
    <submittedName>
        <fullName evidence="2">Uncharacterized protein</fullName>
    </submittedName>
</protein>
<evidence type="ECO:0000256" key="1">
    <source>
        <dbReference type="SAM" id="MobiDB-lite"/>
    </source>
</evidence>
<proteinExistence type="predicted"/>
<keyword evidence="3" id="KW-1185">Reference proteome</keyword>
<dbReference type="Proteomes" id="UP000785679">
    <property type="component" value="Unassembled WGS sequence"/>
</dbReference>
<feature type="region of interest" description="Disordered" evidence="1">
    <location>
        <begin position="1"/>
        <end position="24"/>
    </location>
</feature>
<comment type="caution">
    <text evidence="2">The sequence shown here is derived from an EMBL/GenBank/DDBJ whole genome shotgun (WGS) entry which is preliminary data.</text>
</comment>
<reference evidence="2" key="1">
    <citation type="submission" date="2019-06" db="EMBL/GenBank/DDBJ databases">
        <authorList>
            <person name="Zheng W."/>
        </authorList>
    </citation>
    <scope>NUCLEOTIDE SEQUENCE</scope>
    <source>
        <strain evidence="2">QDHG01</strain>
    </source>
</reference>
<organism evidence="2 3">
    <name type="scientific">Halteria grandinella</name>
    <dbReference type="NCBI Taxonomy" id="5974"/>
    <lineage>
        <taxon>Eukaryota</taxon>
        <taxon>Sar</taxon>
        <taxon>Alveolata</taxon>
        <taxon>Ciliophora</taxon>
        <taxon>Intramacronucleata</taxon>
        <taxon>Spirotrichea</taxon>
        <taxon>Stichotrichia</taxon>
        <taxon>Sporadotrichida</taxon>
        <taxon>Halteriidae</taxon>
        <taxon>Halteria</taxon>
    </lineage>
</organism>
<gene>
    <name evidence="2" type="ORF">FGO68_gene17095</name>
</gene>
<name>A0A8J8NX83_HALGN</name>
<accession>A0A8J8NX83</accession>
<evidence type="ECO:0000313" key="2">
    <source>
        <dbReference type="EMBL" id="TNV83521.1"/>
    </source>
</evidence>